<comment type="subcellular location">
    <subcellularLocation>
        <location evidence="1">Nucleus</location>
    </subcellularLocation>
</comment>
<dbReference type="AlphaFoldDB" id="A0A7R8W4C1"/>
<dbReference type="GO" id="GO:0000124">
    <property type="term" value="C:SAGA complex"/>
    <property type="evidence" value="ECO:0007669"/>
    <property type="project" value="InterPro"/>
</dbReference>
<organism evidence="5">
    <name type="scientific">Cyprideis torosa</name>
    <dbReference type="NCBI Taxonomy" id="163714"/>
    <lineage>
        <taxon>Eukaryota</taxon>
        <taxon>Metazoa</taxon>
        <taxon>Ecdysozoa</taxon>
        <taxon>Arthropoda</taxon>
        <taxon>Crustacea</taxon>
        <taxon>Oligostraca</taxon>
        <taxon>Ostracoda</taxon>
        <taxon>Podocopa</taxon>
        <taxon>Podocopida</taxon>
        <taxon>Cytherocopina</taxon>
        <taxon>Cytheroidea</taxon>
        <taxon>Cytherideidae</taxon>
        <taxon>Cyprideis</taxon>
    </lineage>
</organism>
<dbReference type="PANTHER" id="PTHR21539">
    <property type="entry name" value="SAGA-ASSOCIATED FACTOR 29"/>
    <property type="match status" value="1"/>
</dbReference>
<dbReference type="GO" id="GO:0005634">
    <property type="term" value="C:nucleus"/>
    <property type="evidence" value="ECO:0007669"/>
    <property type="project" value="UniProtKB-SubCell"/>
</dbReference>
<dbReference type="FunFam" id="2.30.30.140:FF:000026">
    <property type="entry name" value="SAGA-associated factor 29 homolog"/>
    <property type="match status" value="1"/>
</dbReference>
<dbReference type="InterPro" id="IPR037802">
    <property type="entry name" value="SGF29"/>
</dbReference>
<evidence type="ECO:0000256" key="2">
    <source>
        <dbReference type="ARBA" id="ARBA00023015"/>
    </source>
</evidence>
<dbReference type="Pfam" id="PF07039">
    <property type="entry name" value="SGF29_Tudor"/>
    <property type="match status" value="1"/>
</dbReference>
<feature type="non-terminal residue" evidence="5">
    <location>
        <position position="210"/>
    </location>
</feature>
<evidence type="ECO:0000313" key="5">
    <source>
        <dbReference type="EMBL" id="CAD7224647.1"/>
    </source>
</evidence>
<keyword evidence="2" id="KW-0805">Transcription regulation</keyword>
<evidence type="ECO:0000256" key="1">
    <source>
        <dbReference type="ARBA" id="ARBA00004123"/>
    </source>
</evidence>
<keyword evidence="3" id="KW-0804">Transcription</keyword>
<keyword evidence="4" id="KW-0539">Nucleus</keyword>
<gene>
    <name evidence="5" type="ORF">CTOB1V02_LOCUS2602</name>
</gene>
<accession>A0A7R8W4C1</accession>
<dbReference type="CDD" id="cd20394">
    <property type="entry name" value="Tudor_SGF29_rpt2"/>
    <property type="match status" value="1"/>
</dbReference>
<protein>
    <submittedName>
        <fullName evidence="5">Uncharacterized protein</fullName>
    </submittedName>
</protein>
<evidence type="ECO:0000256" key="4">
    <source>
        <dbReference type="ARBA" id="ARBA00023242"/>
    </source>
</evidence>
<dbReference type="PROSITE" id="PS51518">
    <property type="entry name" value="SGF29_C"/>
    <property type="match status" value="1"/>
</dbReference>
<dbReference type="OrthoDB" id="10265994at2759"/>
<proteinExistence type="predicted"/>
<dbReference type="EMBL" id="OB660411">
    <property type="protein sequence ID" value="CAD7224647.1"/>
    <property type="molecule type" value="Genomic_DNA"/>
</dbReference>
<dbReference type="InterPro" id="IPR047288">
    <property type="entry name" value="Tudor_SGF29_rpt1"/>
</dbReference>
<evidence type="ECO:0000256" key="3">
    <source>
        <dbReference type="ARBA" id="ARBA00023163"/>
    </source>
</evidence>
<dbReference type="CDD" id="cd20393">
    <property type="entry name" value="Tudor_SGF29_rpt1"/>
    <property type="match status" value="1"/>
</dbReference>
<sequence length="210" mass="23337">TKLVTYYSTALADAEREEEAMAGNQESLRRGALMKMLQTASYSLPLYVGKKGTEPPPLCGGIPAEPSYIARRGEMVAALVRSPEGDENWILAEVLEWNASSGKYDVEDIDVADEEQSKRHTLSKRRVIPLPKMRADPITCPEALFPKGTNVLAIYPQTTCFYKAVVDQVPSIATEDYEVSFEDSQYVSGFSPPLPVGQRYLICVKERKPK</sequence>
<dbReference type="InterPro" id="IPR010750">
    <property type="entry name" value="SGF29_tudor-like_dom"/>
</dbReference>
<dbReference type="PANTHER" id="PTHR21539:SF0">
    <property type="entry name" value="SAGA-ASSOCIATED FACTOR 29"/>
    <property type="match status" value="1"/>
</dbReference>
<name>A0A7R8W4C1_9CRUS</name>
<dbReference type="Gene3D" id="2.30.30.140">
    <property type="match status" value="2"/>
</dbReference>
<reference evidence="5" key="1">
    <citation type="submission" date="2020-11" db="EMBL/GenBank/DDBJ databases">
        <authorList>
            <person name="Tran Van P."/>
        </authorList>
    </citation>
    <scope>NUCLEOTIDE SEQUENCE</scope>
</reference>
<dbReference type="InterPro" id="IPR047287">
    <property type="entry name" value="Tudor_SGF29_rpt2"/>
</dbReference>